<feature type="transmembrane region" description="Helical" evidence="1">
    <location>
        <begin position="123"/>
        <end position="142"/>
    </location>
</feature>
<gene>
    <name evidence="2" type="ordered locus">Snas_0040</name>
</gene>
<dbReference type="EMBL" id="CP001778">
    <property type="protein sequence ID" value="ADD39762.1"/>
    <property type="molecule type" value="Genomic_DNA"/>
</dbReference>
<sequence length="152" mass="15573">MLTPMRSGTLTITLACGGALAYTISKIDLALRERIGMPGFPAPPSSYEDIPNVAAAQLGNAALGFVLVLLTAALFRPPKHTLTRRLLLGANWLGVAMVGAGVVGFTLRATGLAPALGEPASGAAAWISLTVGAVWTVSWALASHGARRTPSV</sequence>
<keyword evidence="1" id="KW-0472">Membrane</keyword>
<accession>D3QC42</accession>
<evidence type="ECO:0000313" key="3">
    <source>
        <dbReference type="Proteomes" id="UP000000844"/>
    </source>
</evidence>
<dbReference type="STRING" id="446470.Snas_0040"/>
<feature type="transmembrane region" description="Helical" evidence="1">
    <location>
        <begin position="54"/>
        <end position="75"/>
    </location>
</feature>
<keyword evidence="1" id="KW-1133">Transmembrane helix</keyword>
<reference evidence="2 3" key="1">
    <citation type="journal article" date="2009" name="Stand. Genomic Sci.">
        <title>Complete genome sequence of Stackebrandtia nassauensis type strain (LLR-40K-21).</title>
        <authorList>
            <person name="Munk C."/>
            <person name="Lapidus A."/>
            <person name="Copeland A."/>
            <person name="Jando M."/>
            <person name="Mayilraj S."/>
            <person name="Glavina Del Rio T."/>
            <person name="Nolan M."/>
            <person name="Chen F."/>
            <person name="Lucas S."/>
            <person name="Tice H."/>
            <person name="Cheng J.F."/>
            <person name="Han C."/>
            <person name="Detter J.C."/>
            <person name="Bruce D."/>
            <person name="Goodwin L."/>
            <person name="Chain P."/>
            <person name="Pitluck S."/>
            <person name="Goker M."/>
            <person name="Ovchinikova G."/>
            <person name="Pati A."/>
            <person name="Ivanova N."/>
            <person name="Mavromatis K."/>
            <person name="Chen A."/>
            <person name="Palaniappan K."/>
            <person name="Land M."/>
            <person name="Hauser L."/>
            <person name="Chang Y.J."/>
            <person name="Jeffries C.D."/>
            <person name="Bristow J."/>
            <person name="Eisen J.A."/>
            <person name="Markowitz V."/>
            <person name="Hugenholtz P."/>
            <person name="Kyrpides N.C."/>
            <person name="Klenk H.P."/>
        </authorList>
    </citation>
    <scope>NUCLEOTIDE SEQUENCE [LARGE SCALE GENOMIC DNA]</scope>
    <source>
        <strain evidence="3">DSM 44728 / CIP 108903 / NRRL B-16338 / NBRC 102104 / LLR-40K-21</strain>
    </source>
</reference>
<dbReference type="Proteomes" id="UP000000844">
    <property type="component" value="Chromosome"/>
</dbReference>
<name>D3QC42_STANL</name>
<evidence type="ECO:0000313" key="2">
    <source>
        <dbReference type="EMBL" id="ADD39762.1"/>
    </source>
</evidence>
<keyword evidence="3" id="KW-1185">Reference proteome</keyword>
<proteinExistence type="predicted"/>
<protein>
    <recommendedName>
        <fullName evidence="4">DUF998 domain-containing protein</fullName>
    </recommendedName>
</protein>
<organism evidence="2 3">
    <name type="scientific">Stackebrandtia nassauensis (strain DSM 44728 / CIP 108903 / NRRL B-16338 / NBRC 102104 / LLR-40K-21)</name>
    <dbReference type="NCBI Taxonomy" id="446470"/>
    <lineage>
        <taxon>Bacteria</taxon>
        <taxon>Bacillati</taxon>
        <taxon>Actinomycetota</taxon>
        <taxon>Actinomycetes</taxon>
        <taxon>Glycomycetales</taxon>
        <taxon>Glycomycetaceae</taxon>
        <taxon>Stackebrandtia</taxon>
    </lineage>
</organism>
<dbReference type="KEGG" id="sna:Snas_0040"/>
<dbReference type="AlphaFoldDB" id="D3QC42"/>
<dbReference type="HOGENOM" id="CLU_1721232_0_0_11"/>
<evidence type="ECO:0000256" key="1">
    <source>
        <dbReference type="SAM" id="Phobius"/>
    </source>
</evidence>
<feature type="transmembrane region" description="Helical" evidence="1">
    <location>
        <begin position="87"/>
        <end position="111"/>
    </location>
</feature>
<evidence type="ECO:0008006" key="4">
    <source>
        <dbReference type="Google" id="ProtNLM"/>
    </source>
</evidence>
<keyword evidence="1" id="KW-0812">Transmembrane</keyword>